<dbReference type="RefSeq" id="WP_213410188.1">
    <property type="nucleotide sequence ID" value="NZ_BOVK01000006.1"/>
</dbReference>
<sequence length="210" mass="23934">MFKHMFAVMNEMLDHIIANLDQAKGNERQELLDQLAVLKSMSDTCIEEWLLFEEKMGVLHPKPATALVDAPSPALGDSQAWREAYERGHGFLKLLMFEQSIEQFEEAVRLQPDFLPARFYLALCYMQHGDTGEAYRHFQFIIQLSGDSRLKAVAYNAMGCIQVKKRNLEKAVELFMLAHEQDPDLDDPIRNMQVLTGETGSLQMGSGFPH</sequence>
<feature type="repeat" description="TPR" evidence="1">
    <location>
        <begin position="152"/>
        <end position="185"/>
    </location>
</feature>
<protein>
    <recommendedName>
        <fullName evidence="4">Tetratricopeptide repeat protein</fullName>
    </recommendedName>
</protein>
<keyword evidence="3" id="KW-1185">Reference proteome</keyword>
<accession>A0A8J4GYK7</accession>
<gene>
    <name evidence="2" type="ORF">XYCOK13_04160</name>
</gene>
<keyword evidence="1" id="KW-0802">TPR repeat</keyword>
<dbReference type="AlphaFoldDB" id="A0A8J4GYK7"/>
<dbReference type="Proteomes" id="UP000677918">
    <property type="component" value="Unassembled WGS sequence"/>
</dbReference>
<name>A0A8J4GYK7_9BACL</name>
<evidence type="ECO:0008006" key="4">
    <source>
        <dbReference type="Google" id="ProtNLM"/>
    </source>
</evidence>
<dbReference type="Gene3D" id="1.25.40.10">
    <property type="entry name" value="Tetratricopeptide repeat domain"/>
    <property type="match status" value="1"/>
</dbReference>
<dbReference type="SMART" id="SM00028">
    <property type="entry name" value="TPR"/>
    <property type="match status" value="3"/>
</dbReference>
<dbReference type="Pfam" id="PF13181">
    <property type="entry name" value="TPR_8"/>
    <property type="match status" value="1"/>
</dbReference>
<reference evidence="2" key="1">
    <citation type="submission" date="2021-04" db="EMBL/GenBank/DDBJ databases">
        <title>Draft genome sequence of Xylanibacillus composti strain K13.</title>
        <authorList>
            <person name="Uke A."/>
            <person name="Chhe C."/>
            <person name="Baramee S."/>
            <person name="Kosugi A."/>
        </authorList>
    </citation>
    <scope>NUCLEOTIDE SEQUENCE</scope>
    <source>
        <strain evidence="2">K13</strain>
    </source>
</reference>
<dbReference type="InterPro" id="IPR019734">
    <property type="entry name" value="TPR_rpt"/>
</dbReference>
<comment type="caution">
    <text evidence="2">The sequence shown here is derived from an EMBL/GenBank/DDBJ whole genome shotgun (WGS) entry which is preliminary data.</text>
</comment>
<evidence type="ECO:0000256" key="1">
    <source>
        <dbReference type="PROSITE-ProRule" id="PRU00339"/>
    </source>
</evidence>
<dbReference type="SUPFAM" id="SSF48452">
    <property type="entry name" value="TPR-like"/>
    <property type="match status" value="1"/>
</dbReference>
<feature type="repeat" description="TPR" evidence="1">
    <location>
        <begin position="81"/>
        <end position="114"/>
    </location>
</feature>
<proteinExistence type="predicted"/>
<evidence type="ECO:0000313" key="3">
    <source>
        <dbReference type="Proteomes" id="UP000677918"/>
    </source>
</evidence>
<dbReference type="EMBL" id="BOVK01000006">
    <property type="protein sequence ID" value="GIQ67592.1"/>
    <property type="molecule type" value="Genomic_DNA"/>
</dbReference>
<dbReference type="InterPro" id="IPR011990">
    <property type="entry name" value="TPR-like_helical_dom_sf"/>
</dbReference>
<evidence type="ECO:0000313" key="2">
    <source>
        <dbReference type="EMBL" id="GIQ67592.1"/>
    </source>
</evidence>
<dbReference type="PROSITE" id="PS50005">
    <property type="entry name" value="TPR"/>
    <property type="match status" value="2"/>
</dbReference>
<organism evidence="2 3">
    <name type="scientific">Xylanibacillus composti</name>
    <dbReference type="NCBI Taxonomy" id="1572762"/>
    <lineage>
        <taxon>Bacteria</taxon>
        <taxon>Bacillati</taxon>
        <taxon>Bacillota</taxon>
        <taxon>Bacilli</taxon>
        <taxon>Bacillales</taxon>
        <taxon>Paenibacillaceae</taxon>
        <taxon>Xylanibacillus</taxon>
    </lineage>
</organism>